<dbReference type="InterPro" id="IPR038084">
    <property type="entry name" value="PduO/GlcC-like_sf"/>
</dbReference>
<evidence type="ECO:0000313" key="1">
    <source>
        <dbReference type="EMBL" id="MBE1536625.1"/>
    </source>
</evidence>
<dbReference type="PANTHER" id="PTHR34309:SF10">
    <property type="entry name" value="SLR1406 PROTEIN"/>
    <property type="match status" value="1"/>
</dbReference>
<proteinExistence type="predicted"/>
<dbReference type="Pfam" id="PF03928">
    <property type="entry name" value="HbpS-like"/>
    <property type="match status" value="1"/>
</dbReference>
<sequence length="149" mass="15488">MKLTQAQAEEIVSGALERGAILGKALSIAIVDAGGFAVLIKRSDGARPLTPSIAMSKAYTAAVMERPSNMLKNWAESNPGFFAQLSTMGTHPIVATDGGVTIKRDGEIIGGLGVSGGTPAEDQKVCDEVLAELGYELEFPAWGTGAPRK</sequence>
<reference evidence="1 2" key="1">
    <citation type="submission" date="2020-10" db="EMBL/GenBank/DDBJ databases">
        <title>Sequencing the genomes of 1000 actinobacteria strains.</title>
        <authorList>
            <person name="Klenk H.-P."/>
        </authorList>
    </citation>
    <scope>NUCLEOTIDE SEQUENCE [LARGE SCALE GENOMIC DNA]</scope>
    <source>
        <strain evidence="1 2">DSM 46744</strain>
    </source>
</reference>
<dbReference type="InterPro" id="IPR052517">
    <property type="entry name" value="GlcG_carb_metab_protein"/>
</dbReference>
<dbReference type="InterPro" id="IPR005624">
    <property type="entry name" value="PduO/GlcC-like"/>
</dbReference>
<evidence type="ECO:0000313" key="2">
    <source>
        <dbReference type="Proteomes" id="UP000627838"/>
    </source>
</evidence>
<organism evidence="1 2">
    <name type="scientific">Actinomadura algeriensis</name>
    <dbReference type="NCBI Taxonomy" id="1679523"/>
    <lineage>
        <taxon>Bacteria</taxon>
        <taxon>Bacillati</taxon>
        <taxon>Actinomycetota</taxon>
        <taxon>Actinomycetes</taxon>
        <taxon>Streptosporangiales</taxon>
        <taxon>Thermomonosporaceae</taxon>
        <taxon>Actinomadura</taxon>
    </lineage>
</organism>
<keyword evidence="2" id="KW-1185">Reference proteome</keyword>
<accession>A0ABR9K2R6</accession>
<comment type="caution">
    <text evidence="1">The sequence shown here is derived from an EMBL/GenBank/DDBJ whole genome shotgun (WGS) entry which is preliminary data.</text>
</comment>
<dbReference type="RefSeq" id="WP_192762636.1">
    <property type="nucleotide sequence ID" value="NZ_JADBDZ010000001.1"/>
</dbReference>
<protein>
    <submittedName>
        <fullName evidence="1">Uncharacterized protein GlcG (DUF336 family)</fullName>
    </submittedName>
</protein>
<dbReference type="EMBL" id="JADBDZ010000001">
    <property type="protein sequence ID" value="MBE1536625.1"/>
    <property type="molecule type" value="Genomic_DNA"/>
</dbReference>
<gene>
    <name evidence="1" type="ORF">H4W34_006458</name>
</gene>
<dbReference type="PANTHER" id="PTHR34309">
    <property type="entry name" value="SLR1406 PROTEIN"/>
    <property type="match status" value="1"/>
</dbReference>
<dbReference type="Proteomes" id="UP000627838">
    <property type="component" value="Unassembled WGS sequence"/>
</dbReference>
<dbReference type="SUPFAM" id="SSF143744">
    <property type="entry name" value="GlcG-like"/>
    <property type="match status" value="1"/>
</dbReference>
<dbReference type="Gene3D" id="3.30.450.150">
    <property type="entry name" value="Haem-degrading domain"/>
    <property type="match status" value="1"/>
</dbReference>
<name>A0ABR9K2R6_9ACTN</name>